<organism evidence="1 2">
    <name type="scientific">Bradyrhizobium stylosanthis</name>
    <dbReference type="NCBI Taxonomy" id="1803665"/>
    <lineage>
        <taxon>Bacteria</taxon>
        <taxon>Pseudomonadati</taxon>
        <taxon>Pseudomonadota</taxon>
        <taxon>Alphaproteobacteria</taxon>
        <taxon>Hyphomicrobiales</taxon>
        <taxon>Nitrobacteraceae</taxon>
        <taxon>Bradyrhizobium</taxon>
    </lineage>
</organism>
<dbReference type="RefSeq" id="WP_186467735.1">
    <property type="nucleotide sequence ID" value="NZ_VITK01000010.1"/>
</dbReference>
<keyword evidence="2" id="KW-1185">Reference proteome</keyword>
<gene>
    <name evidence="1" type="ORF">FBZ96_11042</name>
</gene>
<evidence type="ECO:0000313" key="1">
    <source>
        <dbReference type="EMBL" id="TWA92572.1"/>
    </source>
</evidence>
<dbReference type="EMBL" id="VITK01000010">
    <property type="protein sequence ID" value="TWA92572.1"/>
    <property type="molecule type" value="Genomic_DNA"/>
</dbReference>
<sequence length="85" mass="9594">MKLTTIQDLAIQARMAGVVGADVFDHLFIGIHFYEIYDTMLYAFVEDEEKAAKIEDEFSPHIAAIASMVLKKHVDIVLVMPKVLQ</sequence>
<dbReference type="AlphaFoldDB" id="A0A560D634"/>
<comment type="caution">
    <text evidence="1">The sequence shown here is derived from an EMBL/GenBank/DDBJ whole genome shotgun (WGS) entry which is preliminary data.</text>
</comment>
<dbReference type="Proteomes" id="UP000319949">
    <property type="component" value="Unassembled WGS sequence"/>
</dbReference>
<reference evidence="1 2" key="1">
    <citation type="submission" date="2019-06" db="EMBL/GenBank/DDBJ databases">
        <title>Genomic Encyclopedia of Type Strains, Phase IV (KMG-V): Genome sequencing to study the core and pangenomes of soil and plant-associated prokaryotes.</title>
        <authorList>
            <person name="Whitman W."/>
        </authorList>
    </citation>
    <scope>NUCLEOTIDE SEQUENCE [LARGE SCALE GENOMIC DNA]</scope>
    <source>
        <strain evidence="1 2">BR 510</strain>
    </source>
</reference>
<evidence type="ECO:0000313" key="2">
    <source>
        <dbReference type="Proteomes" id="UP000319949"/>
    </source>
</evidence>
<proteinExistence type="predicted"/>
<accession>A0A560D634</accession>
<name>A0A560D634_9BRAD</name>
<protein>
    <submittedName>
        <fullName evidence="1">Uncharacterized protein</fullName>
    </submittedName>
</protein>